<protein>
    <submittedName>
        <fullName evidence="1">Molybdopterin synthase sulfur carrier subunit</fullName>
    </submittedName>
</protein>
<dbReference type="AlphaFoldDB" id="A0A2P2J5Y4"/>
<proteinExistence type="predicted"/>
<reference evidence="1" key="1">
    <citation type="submission" date="2018-02" db="EMBL/GenBank/DDBJ databases">
        <title>Rhizophora mucronata_Transcriptome.</title>
        <authorList>
            <person name="Meera S.P."/>
            <person name="Sreeshan A."/>
            <person name="Augustine A."/>
        </authorList>
    </citation>
    <scope>NUCLEOTIDE SEQUENCE</scope>
    <source>
        <tissue evidence="1">Leaf</tissue>
    </source>
</reference>
<sequence>MGGIIANSSFSLTIADSVVYSSFRARTIHPRISSKLGNLATSLFKQSPVVLLDDTSNGISVKPVRSRALAKNKTLMLTAEPSHFSPGFSVLASVTSMGEYADGPSRLCPTTRALKF</sequence>
<dbReference type="EMBL" id="GGEC01008382">
    <property type="protein sequence ID" value="MBW88865.1"/>
    <property type="molecule type" value="Transcribed_RNA"/>
</dbReference>
<accession>A0A2P2J5Y4</accession>
<evidence type="ECO:0000313" key="1">
    <source>
        <dbReference type="EMBL" id="MBW88865.1"/>
    </source>
</evidence>
<name>A0A2P2J5Y4_RHIMU</name>
<organism evidence="1">
    <name type="scientific">Rhizophora mucronata</name>
    <name type="common">Asiatic mangrove</name>
    <dbReference type="NCBI Taxonomy" id="61149"/>
    <lineage>
        <taxon>Eukaryota</taxon>
        <taxon>Viridiplantae</taxon>
        <taxon>Streptophyta</taxon>
        <taxon>Embryophyta</taxon>
        <taxon>Tracheophyta</taxon>
        <taxon>Spermatophyta</taxon>
        <taxon>Magnoliopsida</taxon>
        <taxon>eudicotyledons</taxon>
        <taxon>Gunneridae</taxon>
        <taxon>Pentapetalae</taxon>
        <taxon>rosids</taxon>
        <taxon>fabids</taxon>
        <taxon>Malpighiales</taxon>
        <taxon>Rhizophoraceae</taxon>
        <taxon>Rhizophora</taxon>
    </lineage>
</organism>